<dbReference type="SUPFAM" id="SSF118196">
    <property type="entry name" value="YaeB-like"/>
    <property type="match status" value="1"/>
</dbReference>
<comment type="similarity">
    <text evidence="2">Belongs to the tRNA methyltransferase O family.</text>
</comment>
<keyword evidence="3" id="KW-0175">Coiled coil</keyword>
<evidence type="ECO:0000256" key="2">
    <source>
        <dbReference type="ARBA" id="ARBA00033753"/>
    </source>
</evidence>
<dbReference type="EMBL" id="JALJOS010000002">
    <property type="protein sequence ID" value="KAK9842866.1"/>
    <property type="molecule type" value="Genomic_DNA"/>
</dbReference>
<sequence>MSLLSLIWHHPALSVLLAVLAVLAALLAAQGGVNKVDPQNPVEIKRRLAYQVEREKQERTRSRLTNDSVTAEAELAKLKQLRLEERKGRTMAEKALRQLKRDMAILQSQPVANSCSKAQSSAADWSQPLLLRPIGILRSCFSKRSGTPRQPLLVPSARAVLHLRPGMPTACLDGLEAFSHCWLIYIFHANTDLDTLLTSQAARQPHPSAAGDSREGIKGKVRVPRLNGGRVGVLSTRTPHRPCPIGLSVARIERVNGNQLEFSGADVVDGSPILDVKPYLPFCDSWPAAACPAWVEAQEQEEPLRISSVQLSSIEAGAQLHTAWAASNHRLQQLKQPVLYPAYDSFLTLVREVLSLDIRSAHQRLHEASTTSAAVNSIPLEHQQPSQPVLKASTGGLQSAAGSALSERASEISAPGIAATPALAGQEALEAGEACWQHLAAEASLATALQSTALATTPAPAASSDSCVGGQSPQQQYLPEGITLPASVQAHAPPAEALKPQHARQVPDDANTNPASLLTPVAPAASGSSVAAADIAEQEAMGVQVWYDIVGDKRVVIQGADPWQA</sequence>
<evidence type="ECO:0000313" key="8">
    <source>
        <dbReference type="Proteomes" id="UP001438707"/>
    </source>
</evidence>
<evidence type="ECO:0000256" key="4">
    <source>
        <dbReference type="SAM" id="MobiDB-lite"/>
    </source>
</evidence>
<keyword evidence="8" id="KW-1185">Reference proteome</keyword>
<feature type="region of interest" description="Disordered" evidence="4">
    <location>
        <begin position="493"/>
        <end position="520"/>
    </location>
</feature>
<dbReference type="Proteomes" id="UP001438707">
    <property type="component" value="Unassembled WGS sequence"/>
</dbReference>
<feature type="signal peptide" evidence="5">
    <location>
        <begin position="1"/>
        <end position="31"/>
    </location>
</feature>
<name>A0AAW1S9U1_9CHLO</name>
<feature type="coiled-coil region" evidence="3">
    <location>
        <begin position="54"/>
        <end position="109"/>
    </location>
</feature>
<dbReference type="Gene3D" id="2.40.30.70">
    <property type="entry name" value="YaeB-like"/>
    <property type="match status" value="1"/>
</dbReference>
<dbReference type="PROSITE" id="PS51668">
    <property type="entry name" value="TSAA_2"/>
    <property type="match status" value="1"/>
</dbReference>
<dbReference type="CDD" id="cd09281">
    <property type="entry name" value="UPF0066"/>
    <property type="match status" value="1"/>
</dbReference>
<evidence type="ECO:0000256" key="5">
    <source>
        <dbReference type="SAM" id="SignalP"/>
    </source>
</evidence>
<dbReference type="Pfam" id="PF01980">
    <property type="entry name" value="TrmO_N"/>
    <property type="match status" value="1"/>
</dbReference>
<feature type="domain" description="TsaA-like" evidence="6">
    <location>
        <begin position="131"/>
        <end position="288"/>
    </location>
</feature>
<keyword evidence="5" id="KW-0732">Signal</keyword>
<gene>
    <name evidence="7" type="ORF">WJX74_003643</name>
</gene>
<evidence type="ECO:0000256" key="1">
    <source>
        <dbReference type="ARBA" id="ARBA00022691"/>
    </source>
</evidence>
<dbReference type="InterPro" id="IPR023370">
    <property type="entry name" value="TrmO-like_N"/>
</dbReference>
<reference evidence="7 8" key="1">
    <citation type="journal article" date="2024" name="Nat. Commun.">
        <title>Phylogenomics reveals the evolutionary origins of lichenization in chlorophyte algae.</title>
        <authorList>
            <person name="Puginier C."/>
            <person name="Libourel C."/>
            <person name="Otte J."/>
            <person name="Skaloud P."/>
            <person name="Haon M."/>
            <person name="Grisel S."/>
            <person name="Petersen M."/>
            <person name="Berrin J.G."/>
            <person name="Delaux P.M."/>
            <person name="Dal Grande F."/>
            <person name="Keller J."/>
        </authorList>
    </citation>
    <scope>NUCLEOTIDE SEQUENCE [LARGE SCALE GENOMIC DNA]</scope>
    <source>
        <strain evidence="7 8">SAG 2145</strain>
    </source>
</reference>
<dbReference type="AlphaFoldDB" id="A0AAW1S9U1"/>
<keyword evidence="1" id="KW-0949">S-adenosyl-L-methionine</keyword>
<accession>A0AAW1S9U1</accession>
<comment type="caution">
    <text evidence="7">The sequence shown here is derived from an EMBL/GenBank/DDBJ whole genome shotgun (WGS) entry which is preliminary data.</text>
</comment>
<dbReference type="InterPro" id="IPR036414">
    <property type="entry name" value="YaeB_N_sf"/>
</dbReference>
<organism evidence="7 8">
    <name type="scientific">Apatococcus lobatus</name>
    <dbReference type="NCBI Taxonomy" id="904363"/>
    <lineage>
        <taxon>Eukaryota</taxon>
        <taxon>Viridiplantae</taxon>
        <taxon>Chlorophyta</taxon>
        <taxon>core chlorophytes</taxon>
        <taxon>Trebouxiophyceae</taxon>
        <taxon>Chlorellales</taxon>
        <taxon>Chlorellaceae</taxon>
        <taxon>Apatococcus</taxon>
    </lineage>
</organism>
<protein>
    <recommendedName>
        <fullName evidence="6">TsaA-like domain-containing protein</fullName>
    </recommendedName>
</protein>
<proteinExistence type="inferred from homology"/>
<feature type="chain" id="PRO_5043799943" description="TsaA-like domain-containing protein" evidence="5">
    <location>
        <begin position="32"/>
        <end position="565"/>
    </location>
</feature>
<dbReference type="InterPro" id="IPR040372">
    <property type="entry name" value="YaeB-like"/>
</dbReference>
<evidence type="ECO:0000259" key="6">
    <source>
        <dbReference type="PROSITE" id="PS51668"/>
    </source>
</evidence>
<evidence type="ECO:0000313" key="7">
    <source>
        <dbReference type="EMBL" id="KAK9842866.1"/>
    </source>
</evidence>
<dbReference type="FunFam" id="2.40.30.70:FF:000003">
    <property type="entry name" value="tRNA (Adenine(37)-N6)-methyltransferase isoform A"/>
    <property type="match status" value="1"/>
</dbReference>
<dbReference type="InterPro" id="IPR036413">
    <property type="entry name" value="YaeB-like_sf"/>
</dbReference>
<evidence type="ECO:0000256" key="3">
    <source>
        <dbReference type="SAM" id="Coils"/>
    </source>
</evidence>
<dbReference type="PANTHER" id="PTHR12818">
    <property type="entry name" value="TRNA (ADENINE(37)-N6)-METHYLTRANSFERASE"/>
    <property type="match status" value="1"/>
</dbReference>
<dbReference type="PANTHER" id="PTHR12818:SF0">
    <property type="entry name" value="TRNA (ADENINE(37)-N6)-METHYLTRANSFERASE"/>
    <property type="match status" value="1"/>
</dbReference>